<feature type="compositionally biased region" description="Basic and acidic residues" evidence="1">
    <location>
        <begin position="151"/>
        <end position="173"/>
    </location>
</feature>
<protein>
    <submittedName>
        <fullName evidence="2">Uncharacterized protein</fullName>
    </submittedName>
</protein>
<dbReference type="AlphaFoldDB" id="A0AAD8V5V9"/>
<evidence type="ECO:0000313" key="3">
    <source>
        <dbReference type="Proteomes" id="UP001230504"/>
    </source>
</evidence>
<feature type="compositionally biased region" description="Basic and acidic residues" evidence="1">
    <location>
        <begin position="180"/>
        <end position="191"/>
    </location>
</feature>
<dbReference type="RefSeq" id="XP_060415044.1">
    <property type="nucleotide sequence ID" value="XM_060551215.1"/>
</dbReference>
<dbReference type="Proteomes" id="UP001230504">
    <property type="component" value="Unassembled WGS sequence"/>
</dbReference>
<feature type="compositionally biased region" description="Basic and acidic residues" evidence="1">
    <location>
        <begin position="108"/>
        <end position="119"/>
    </location>
</feature>
<dbReference type="EMBL" id="JAHLJV010000023">
    <property type="protein sequence ID" value="KAK1593778.1"/>
    <property type="molecule type" value="Genomic_DNA"/>
</dbReference>
<proteinExistence type="predicted"/>
<evidence type="ECO:0000313" key="2">
    <source>
        <dbReference type="EMBL" id="KAK1593778.1"/>
    </source>
</evidence>
<sequence>MPIWFDQPPKKKKTPRDDEIAPYPSTARRALKGLQEEDFEKKDIFKPSPSRNQLESLMSNLEYQNRHEYKTNEDTGGCSGQKVETNASTRKFSSVSNPTMKQFGRLSSEFRRRNDDKEVKRRKLMSVEAISKGPMGDADATRRKGQPADNIKGKPEHLSSNSHSEERVEMERIPKRRLRFKVDERPAKKRR</sequence>
<name>A0AAD8V5V9_9PEZI</name>
<feature type="region of interest" description="Disordered" evidence="1">
    <location>
        <begin position="1"/>
        <end position="53"/>
    </location>
</feature>
<feature type="compositionally biased region" description="Polar residues" evidence="1">
    <location>
        <begin position="82"/>
        <end position="100"/>
    </location>
</feature>
<evidence type="ECO:0000256" key="1">
    <source>
        <dbReference type="SAM" id="MobiDB-lite"/>
    </source>
</evidence>
<keyword evidence="3" id="KW-1185">Reference proteome</keyword>
<accession>A0AAD8V5V9</accession>
<gene>
    <name evidence="2" type="ORF">LY79DRAFT_171249</name>
</gene>
<dbReference type="GeneID" id="85435455"/>
<reference evidence="2" key="1">
    <citation type="submission" date="2021-06" db="EMBL/GenBank/DDBJ databases">
        <title>Comparative genomics, transcriptomics and evolutionary studies reveal genomic signatures of adaptation to plant cell wall in hemibiotrophic fungi.</title>
        <authorList>
            <consortium name="DOE Joint Genome Institute"/>
            <person name="Baroncelli R."/>
            <person name="Diaz J.F."/>
            <person name="Benocci T."/>
            <person name="Peng M."/>
            <person name="Battaglia E."/>
            <person name="Haridas S."/>
            <person name="Andreopoulos W."/>
            <person name="Labutti K."/>
            <person name="Pangilinan J."/>
            <person name="Floch G.L."/>
            <person name="Makela M.R."/>
            <person name="Henrissat B."/>
            <person name="Grigoriev I.V."/>
            <person name="Crouch J.A."/>
            <person name="De Vries R.P."/>
            <person name="Sukno S.A."/>
            <person name="Thon M.R."/>
        </authorList>
    </citation>
    <scope>NUCLEOTIDE SEQUENCE</scope>
    <source>
        <strain evidence="2">CBS 125086</strain>
    </source>
</reference>
<organism evidence="2 3">
    <name type="scientific">Colletotrichum navitas</name>
    <dbReference type="NCBI Taxonomy" id="681940"/>
    <lineage>
        <taxon>Eukaryota</taxon>
        <taxon>Fungi</taxon>
        <taxon>Dikarya</taxon>
        <taxon>Ascomycota</taxon>
        <taxon>Pezizomycotina</taxon>
        <taxon>Sordariomycetes</taxon>
        <taxon>Hypocreomycetidae</taxon>
        <taxon>Glomerellales</taxon>
        <taxon>Glomerellaceae</taxon>
        <taxon>Colletotrichum</taxon>
        <taxon>Colletotrichum graminicola species complex</taxon>
    </lineage>
</organism>
<comment type="caution">
    <text evidence="2">The sequence shown here is derived from an EMBL/GenBank/DDBJ whole genome shotgun (WGS) entry which is preliminary data.</text>
</comment>
<feature type="region of interest" description="Disordered" evidence="1">
    <location>
        <begin position="70"/>
        <end position="191"/>
    </location>
</feature>